<evidence type="ECO:0000256" key="1">
    <source>
        <dbReference type="ARBA" id="ARBA00010884"/>
    </source>
</evidence>
<evidence type="ECO:0000313" key="3">
    <source>
        <dbReference type="Proteomes" id="UP000054560"/>
    </source>
</evidence>
<dbReference type="GeneID" id="25912584"/>
<dbReference type="PANTHER" id="PTHR10794:SF63">
    <property type="entry name" value="ALPHA_BETA HYDROLASE 1, ISOFORM A"/>
    <property type="match status" value="1"/>
</dbReference>
<evidence type="ECO:0000313" key="2">
    <source>
        <dbReference type="EMBL" id="KNC75393.1"/>
    </source>
</evidence>
<dbReference type="InterPro" id="IPR029058">
    <property type="entry name" value="AB_hydrolase_fold"/>
</dbReference>
<name>A0A0L0FH60_9EUKA</name>
<keyword evidence="3" id="KW-1185">Reference proteome</keyword>
<sequence>TGGDTVPTVVVFHGLTCDGEDTPGVSTVKKLAANGMRVISYERRAHSKDIPLQRLAGDKPVYFNVYGHYEDTVEVLQHIKRTVGRSASVFGLGMSSGCTTLLNYLCRSKKDTLLDGAVMLSGAINIIDAQDDVHGFYGYIFLNKCQSFFLGSHTQVLREANPEAYRKCMEAKDVTGFLECTYPFSGFDSFEEYLAATSPVHGY</sequence>
<dbReference type="AlphaFoldDB" id="A0A0L0FH60"/>
<feature type="non-terminal residue" evidence="2">
    <location>
        <position position="1"/>
    </location>
</feature>
<dbReference type="GO" id="GO:0034338">
    <property type="term" value="F:short-chain carboxylesterase activity"/>
    <property type="evidence" value="ECO:0007669"/>
    <property type="project" value="TreeGrafter"/>
</dbReference>
<organism evidence="2 3">
    <name type="scientific">Sphaeroforma arctica JP610</name>
    <dbReference type="NCBI Taxonomy" id="667725"/>
    <lineage>
        <taxon>Eukaryota</taxon>
        <taxon>Ichthyosporea</taxon>
        <taxon>Ichthyophonida</taxon>
        <taxon>Sphaeroforma</taxon>
    </lineage>
</organism>
<dbReference type="SUPFAM" id="SSF53474">
    <property type="entry name" value="alpha/beta-Hydrolases"/>
    <property type="match status" value="1"/>
</dbReference>
<accession>A0A0L0FH60</accession>
<evidence type="ECO:0008006" key="4">
    <source>
        <dbReference type="Google" id="ProtNLM"/>
    </source>
</evidence>
<dbReference type="InterPro" id="IPR050960">
    <property type="entry name" value="AB_hydrolase_4_sf"/>
</dbReference>
<protein>
    <recommendedName>
        <fullName evidence="4">Serine aminopeptidase S33 domain-containing protein</fullName>
    </recommendedName>
</protein>
<dbReference type="EMBL" id="KQ243652">
    <property type="protein sequence ID" value="KNC75393.1"/>
    <property type="molecule type" value="Genomic_DNA"/>
</dbReference>
<comment type="similarity">
    <text evidence="1">Belongs to the AB hydrolase superfamily. AB hydrolase 4 family.</text>
</comment>
<proteinExistence type="inferred from homology"/>
<dbReference type="Gene3D" id="3.40.50.1820">
    <property type="entry name" value="alpha/beta hydrolase"/>
    <property type="match status" value="1"/>
</dbReference>
<feature type="non-terminal residue" evidence="2">
    <location>
        <position position="203"/>
    </location>
</feature>
<reference evidence="2 3" key="1">
    <citation type="submission" date="2011-02" db="EMBL/GenBank/DDBJ databases">
        <title>The Genome Sequence of Sphaeroforma arctica JP610.</title>
        <authorList>
            <consortium name="The Broad Institute Genome Sequencing Platform"/>
            <person name="Russ C."/>
            <person name="Cuomo C."/>
            <person name="Young S.K."/>
            <person name="Zeng Q."/>
            <person name="Gargeya S."/>
            <person name="Alvarado L."/>
            <person name="Berlin A."/>
            <person name="Chapman S.B."/>
            <person name="Chen Z."/>
            <person name="Freedman E."/>
            <person name="Gellesch M."/>
            <person name="Goldberg J."/>
            <person name="Griggs A."/>
            <person name="Gujja S."/>
            <person name="Heilman E."/>
            <person name="Heiman D."/>
            <person name="Howarth C."/>
            <person name="Mehta T."/>
            <person name="Neiman D."/>
            <person name="Pearson M."/>
            <person name="Roberts A."/>
            <person name="Saif S."/>
            <person name="Shea T."/>
            <person name="Shenoy N."/>
            <person name="Sisk P."/>
            <person name="Stolte C."/>
            <person name="Sykes S."/>
            <person name="White J."/>
            <person name="Yandava C."/>
            <person name="Burger G."/>
            <person name="Gray M.W."/>
            <person name="Holland P.W.H."/>
            <person name="King N."/>
            <person name="Lang F.B.F."/>
            <person name="Roger A.J."/>
            <person name="Ruiz-Trillo I."/>
            <person name="Haas B."/>
            <person name="Nusbaum C."/>
            <person name="Birren B."/>
        </authorList>
    </citation>
    <scope>NUCLEOTIDE SEQUENCE [LARGE SCALE GENOMIC DNA]</scope>
    <source>
        <strain evidence="2 3">JP610</strain>
    </source>
</reference>
<dbReference type="Proteomes" id="UP000054560">
    <property type="component" value="Unassembled WGS sequence"/>
</dbReference>
<gene>
    <name evidence="2" type="ORF">SARC_12080</name>
</gene>
<dbReference type="RefSeq" id="XP_014149295.1">
    <property type="nucleotide sequence ID" value="XM_014293820.1"/>
</dbReference>
<dbReference type="PANTHER" id="PTHR10794">
    <property type="entry name" value="ABHYDROLASE DOMAIN-CONTAINING PROTEIN"/>
    <property type="match status" value="1"/>
</dbReference>
<dbReference type="GO" id="GO:0047372">
    <property type="term" value="F:monoacylglycerol lipase activity"/>
    <property type="evidence" value="ECO:0007669"/>
    <property type="project" value="TreeGrafter"/>
</dbReference>